<reference evidence="1" key="1">
    <citation type="submission" date="2019-08" db="EMBL/GenBank/DDBJ databases">
        <authorList>
            <person name="Kucharzyk K."/>
            <person name="Murdoch R.W."/>
            <person name="Higgins S."/>
            <person name="Loffler F."/>
        </authorList>
    </citation>
    <scope>NUCLEOTIDE SEQUENCE</scope>
</reference>
<comment type="caution">
    <text evidence="1">The sequence shown here is derived from an EMBL/GenBank/DDBJ whole genome shotgun (WGS) entry which is preliminary data.</text>
</comment>
<gene>
    <name evidence="1" type="ORF">SDC9_144379</name>
</gene>
<sequence length="66" mass="7336">MCRVGNYSYTTKSLLNCIVGLKDTPFNLNSSEEFVIITGNAGNINRDNRFSSAGNALLHLFIIHFI</sequence>
<organism evidence="1">
    <name type="scientific">bioreactor metagenome</name>
    <dbReference type="NCBI Taxonomy" id="1076179"/>
    <lineage>
        <taxon>unclassified sequences</taxon>
        <taxon>metagenomes</taxon>
        <taxon>ecological metagenomes</taxon>
    </lineage>
</organism>
<dbReference type="AlphaFoldDB" id="A0A645E6M1"/>
<name>A0A645E6M1_9ZZZZ</name>
<protein>
    <submittedName>
        <fullName evidence="1">Uncharacterized protein</fullName>
    </submittedName>
</protein>
<evidence type="ECO:0000313" key="1">
    <source>
        <dbReference type="EMBL" id="MPM97206.1"/>
    </source>
</evidence>
<proteinExistence type="predicted"/>
<dbReference type="EMBL" id="VSSQ01043512">
    <property type="protein sequence ID" value="MPM97206.1"/>
    <property type="molecule type" value="Genomic_DNA"/>
</dbReference>
<accession>A0A645E6M1</accession>